<name>A0A804IRG4_MUSAM</name>
<accession>A0A804IRG4</accession>
<protein>
    <submittedName>
        <fullName evidence="1">Uncharacterized protein</fullName>
    </submittedName>
</protein>
<proteinExistence type="predicted"/>
<dbReference type="Proteomes" id="UP000012960">
    <property type="component" value="Unplaced"/>
</dbReference>
<dbReference type="Gramene" id="Ma04_t19380.1">
    <property type="protein sequence ID" value="Ma04_p19380.1"/>
    <property type="gene ID" value="Ma04_g19380"/>
</dbReference>
<dbReference type="EnsemblPlants" id="Ma04_t19380.1">
    <property type="protein sequence ID" value="Ma04_p19380.1"/>
    <property type="gene ID" value="Ma04_g19380"/>
</dbReference>
<evidence type="ECO:0000313" key="2">
    <source>
        <dbReference type="Proteomes" id="UP000012960"/>
    </source>
</evidence>
<sequence length="12" mass="1360">MLQEHKANSSDT</sequence>
<keyword evidence="2" id="KW-1185">Reference proteome</keyword>
<dbReference type="InParanoid" id="A0A804IRG4"/>
<evidence type="ECO:0000313" key="1">
    <source>
        <dbReference type="EnsemblPlants" id="Ma04_p19380.1"/>
    </source>
</evidence>
<organism evidence="1 2">
    <name type="scientific">Musa acuminata subsp. malaccensis</name>
    <name type="common">Wild banana</name>
    <name type="synonym">Musa malaccensis</name>
    <dbReference type="NCBI Taxonomy" id="214687"/>
    <lineage>
        <taxon>Eukaryota</taxon>
        <taxon>Viridiplantae</taxon>
        <taxon>Streptophyta</taxon>
        <taxon>Embryophyta</taxon>
        <taxon>Tracheophyta</taxon>
        <taxon>Spermatophyta</taxon>
        <taxon>Magnoliopsida</taxon>
        <taxon>Liliopsida</taxon>
        <taxon>Zingiberales</taxon>
        <taxon>Musaceae</taxon>
        <taxon>Musa</taxon>
    </lineage>
</organism>
<reference evidence="1" key="1">
    <citation type="submission" date="2021-05" db="UniProtKB">
        <authorList>
            <consortium name="EnsemblPlants"/>
        </authorList>
    </citation>
    <scope>IDENTIFICATION</scope>
    <source>
        <strain evidence="1">subsp. malaccensis</strain>
    </source>
</reference>